<dbReference type="InterPro" id="IPR036059">
    <property type="entry name" value="TldD/PmbA_sf"/>
</dbReference>
<sequence length="440" mass="47242">MQDYFEQIAAAVCTPTTGADLVSLSFSAETTDFIRFNHALVRQATHVEQRVASVSVVAGQRRSTGSVTLSGDATADIAALLAERAALIQQLPLVPEDKYLLLPDTVTSTTRSSQAELPTPAQVIDAVAQHAAGTDLVGLYAGGPVIRGYADSRGQRNWHSVASFHFEWSLYRQADQAVKLSYAGANWDESVFARKMARGREQVELLARPLKTLTPGEYRVYFTPVAVSDLIGTLSWGGFGLKALKTGVSTLMQLHRGEAQLSPEVTLTEAVRAGTAPRFQEDGFVKPDAVKLVEAGRPAGTLNSPRSAKEYGETATGAQAYESPESLAMAPGSLPESDVLKTLGTGVYISNLHYLNYSDRAACRMTGMTRFACFWVENGELVAPISVMRFDDSFLRMFGPGLVALTADAEIAPDSSSYGSRQLSSITAPGAIVEGFRFAL</sequence>
<gene>
    <name evidence="2" type="ORF">GHT07_01345</name>
</gene>
<reference evidence="2 3" key="1">
    <citation type="submission" date="2019-11" db="EMBL/GenBank/DDBJ databases">
        <title>Caenimonas koreensis gen. nov., sp. nov., isolated from activated sludge.</title>
        <authorList>
            <person name="Seung H.R."/>
        </authorList>
    </citation>
    <scope>NUCLEOTIDE SEQUENCE [LARGE SCALE GENOMIC DNA]</scope>
    <source>
        <strain evidence="2 3">EMB320</strain>
    </source>
</reference>
<keyword evidence="3" id="KW-1185">Reference proteome</keyword>
<name>A0A844B2Y7_9BURK</name>
<dbReference type="GO" id="GO:0006508">
    <property type="term" value="P:proteolysis"/>
    <property type="evidence" value="ECO:0007669"/>
    <property type="project" value="InterPro"/>
</dbReference>
<dbReference type="Pfam" id="PF19289">
    <property type="entry name" value="PmbA_TldD_3rd"/>
    <property type="match status" value="1"/>
</dbReference>
<feature type="domain" description="Metalloprotease TldD/E C-terminal" evidence="1">
    <location>
        <begin position="215"/>
        <end position="439"/>
    </location>
</feature>
<dbReference type="Proteomes" id="UP000487350">
    <property type="component" value="Unassembled WGS sequence"/>
</dbReference>
<dbReference type="SUPFAM" id="SSF111283">
    <property type="entry name" value="Putative modulator of DNA gyrase, PmbA/TldD"/>
    <property type="match status" value="1"/>
</dbReference>
<dbReference type="EMBL" id="WJBU01000001">
    <property type="protein sequence ID" value="MRD45907.1"/>
    <property type="molecule type" value="Genomic_DNA"/>
</dbReference>
<dbReference type="PANTHER" id="PTHR43666:SF1">
    <property type="entry name" value="CONSERVED PROTEIN"/>
    <property type="match status" value="1"/>
</dbReference>
<dbReference type="RefSeq" id="WP_153583248.1">
    <property type="nucleotide sequence ID" value="NZ_WJBU01000001.1"/>
</dbReference>
<evidence type="ECO:0000259" key="1">
    <source>
        <dbReference type="Pfam" id="PF19289"/>
    </source>
</evidence>
<protein>
    <submittedName>
        <fullName evidence="2">TldD/PmbA family protein</fullName>
    </submittedName>
</protein>
<comment type="caution">
    <text evidence="2">The sequence shown here is derived from an EMBL/GenBank/DDBJ whole genome shotgun (WGS) entry which is preliminary data.</text>
</comment>
<dbReference type="GO" id="GO:0008237">
    <property type="term" value="F:metallopeptidase activity"/>
    <property type="evidence" value="ECO:0007669"/>
    <property type="project" value="InterPro"/>
</dbReference>
<evidence type="ECO:0000313" key="2">
    <source>
        <dbReference type="EMBL" id="MRD45907.1"/>
    </source>
</evidence>
<dbReference type="OrthoDB" id="9763230at2"/>
<proteinExistence type="predicted"/>
<dbReference type="AlphaFoldDB" id="A0A844B2Y7"/>
<evidence type="ECO:0000313" key="3">
    <source>
        <dbReference type="Proteomes" id="UP000487350"/>
    </source>
</evidence>
<organism evidence="2 3">
    <name type="scientific">Caenimonas koreensis DSM 17982</name>
    <dbReference type="NCBI Taxonomy" id="1121255"/>
    <lineage>
        <taxon>Bacteria</taxon>
        <taxon>Pseudomonadati</taxon>
        <taxon>Pseudomonadota</taxon>
        <taxon>Betaproteobacteria</taxon>
        <taxon>Burkholderiales</taxon>
        <taxon>Comamonadaceae</taxon>
        <taxon>Caenimonas</taxon>
    </lineage>
</organism>
<dbReference type="PANTHER" id="PTHR43666">
    <property type="entry name" value="TLDD PROTEIN"/>
    <property type="match status" value="1"/>
</dbReference>
<accession>A0A844B2Y7</accession>
<dbReference type="InterPro" id="IPR045569">
    <property type="entry name" value="Metalloprtase-TldD/E_C"/>
</dbReference>